<organism evidence="2 3">
    <name type="scientific">Peronospora matthiolae</name>
    <dbReference type="NCBI Taxonomy" id="2874970"/>
    <lineage>
        <taxon>Eukaryota</taxon>
        <taxon>Sar</taxon>
        <taxon>Stramenopiles</taxon>
        <taxon>Oomycota</taxon>
        <taxon>Peronosporomycetes</taxon>
        <taxon>Peronosporales</taxon>
        <taxon>Peronosporaceae</taxon>
        <taxon>Peronospora</taxon>
    </lineage>
</organism>
<sequence length="48" mass="4490">MVASGAVVVNGAMVASGAVVVASGVVANGAGGGERVRPHCKTKGRAAL</sequence>
<accession>A0AAV1TIZ3</accession>
<dbReference type="Proteomes" id="UP001162060">
    <property type="component" value="Unassembled WGS sequence"/>
</dbReference>
<evidence type="ECO:0000313" key="2">
    <source>
        <dbReference type="EMBL" id="CAK7919669.1"/>
    </source>
</evidence>
<gene>
    <name evidence="2" type="ORF">PM001_LOCUS6074</name>
</gene>
<feature type="compositionally biased region" description="Basic residues" evidence="1">
    <location>
        <begin position="38"/>
        <end position="48"/>
    </location>
</feature>
<name>A0AAV1TIZ3_9STRA</name>
<proteinExistence type="predicted"/>
<comment type="caution">
    <text evidence="2">The sequence shown here is derived from an EMBL/GenBank/DDBJ whole genome shotgun (WGS) entry which is preliminary data.</text>
</comment>
<protein>
    <submittedName>
        <fullName evidence="2">Uncharacterized protein</fullName>
    </submittedName>
</protein>
<reference evidence="2" key="1">
    <citation type="submission" date="2024-01" db="EMBL/GenBank/DDBJ databases">
        <authorList>
            <person name="Webb A."/>
        </authorList>
    </citation>
    <scope>NUCLEOTIDE SEQUENCE</scope>
    <source>
        <strain evidence="2">Pm1</strain>
    </source>
</reference>
<dbReference type="AlphaFoldDB" id="A0AAV1TIZ3"/>
<evidence type="ECO:0000313" key="3">
    <source>
        <dbReference type="Proteomes" id="UP001162060"/>
    </source>
</evidence>
<evidence type="ECO:0000256" key="1">
    <source>
        <dbReference type="SAM" id="MobiDB-lite"/>
    </source>
</evidence>
<dbReference type="EMBL" id="CAKLBY020000049">
    <property type="protein sequence ID" value="CAK7919669.1"/>
    <property type="molecule type" value="Genomic_DNA"/>
</dbReference>
<feature type="region of interest" description="Disordered" evidence="1">
    <location>
        <begin position="28"/>
        <end position="48"/>
    </location>
</feature>